<keyword evidence="3" id="KW-1185">Reference proteome</keyword>
<dbReference type="GO" id="GO:0016491">
    <property type="term" value="F:oxidoreductase activity"/>
    <property type="evidence" value="ECO:0007669"/>
    <property type="project" value="InterPro"/>
</dbReference>
<dbReference type="RefSeq" id="WP_184610025.1">
    <property type="nucleotide sequence ID" value="NZ_BOOS01000063.1"/>
</dbReference>
<organism evidence="2 3">
    <name type="scientific">Sphaerisporangium krabiense</name>
    <dbReference type="NCBI Taxonomy" id="763782"/>
    <lineage>
        <taxon>Bacteria</taxon>
        <taxon>Bacillati</taxon>
        <taxon>Actinomycetota</taxon>
        <taxon>Actinomycetes</taxon>
        <taxon>Streptosporangiales</taxon>
        <taxon>Streptosporangiaceae</taxon>
        <taxon>Sphaerisporangium</taxon>
    </lineage>
</organism>
<protein>
    <recommendedName>
        <fullName evidence="1">Nitroreductase domain-containing protein</fullName>
    </recommendedName>
</protein>
<dbReference type="InterPro" id="IPR029479">
    <property type="entry name" value="Nitroreductase"/>
</dbReference>
<name>A0A7W8Z2Y1_9ACTN</name>
<comment type="caution">
    <text evidence="2">The sequence shown here is derived from an EMBL/GenBank/DDBJ whole genome shotgun (WGS) entry which is preliminary data.</text>
</comment>
<sequence length="337" mass="36933">MRTKQELRAAVEAAVWAPSPHNTQPWSFALEEGEISLRSDTDRLLRVADAEGRELLLGCGAALFNIRTALRGMGHRPVVRVLPDPDRPGLLATVRLGPDEEADEDVRVMNAEIPRRRTHRAGFLPEPVPDELLDVLVGEARAEGARLTPVGSEAAARILAAVTAAAQEVQARDRAFTLEIVRWGRPPGSRHMDGVPADAYPGEPGRTWPHFAQRDYTAGRAWGTGEDRPEARETGVVALLTTPGDRPEDWIAAGQALQRVLLRASAHDVTAAFHTQPLEVHHLREFVRQELCSGEYPQMILRLGHAPCRIRGVRRPLGEVLQESEGPEDDGTSGPRG</sequence>
<dbReference type="InterPro" id="IPR000415">
    <property type="entry name" value="Nitroreductase-like"/>
</dbReference>
<dbReference type="Gene3D" id="3.40.109.10">
    <property type="entry name" value="NADH Oxidase"/>
    <property type="match status" value="2"/>
</dbReference>
<dbReference type="SUPFAM" id="SSF55469">
    <property type="entry name" value="FMN-dependent nitroreductase-like"/>
    <property type="match status" value="2"/>
</dbReference>
<dbReference type="Proteomes" id="UP000588112">
    <property type="component" value="Unassembled WGS sequence"/>
</dbReference>
<feature type="domain" description="Nitroreductase" evidence="1">
    <location>
        <begin position="115"/>
        <end position="305"/>
    </location>
</feature>
<dbReference type="Pfam" id="PF00881">
    <property type="entry name" value="Nitroreductase"/>
    <property type="match status" value="1"/>
</dbReference>
<dbReference type="EMBL" id="JACHBR010000001">
    <property type="protein sequence ID" value="MBB5626203.1"/>
    <property type="molecule type" value="Genomic_DNA"/>
</dbReference>
<dbReference type="PANTHER" id="PTHR23026">
    <property type="entry name" value="NADPH NITROREDUCTASE"/>
    <property type="match status" value="1"/>
</dbReference>
<evidence type="ECO:0000313" key="3">
    <source>
        <dbReference type="Proteomes" id="UP000588112"/>
    </source>
</evidence>
<evidence type="ECO:0000259" key="1">
    <source>
        <dbReference type="Pfam" id="PF00881"/>
    </source>
</evidence>
<proteinExistence type="predicted"/>
<dbReference type="InterPro" id="IPR050627">
    <property type="entry name" value="Nitroreductase/BluB"/>
</dbReference>
<accession>A0A7W8Z2Y1</accession>
<reference evidence="2 3" key="1">
    <citation type="submission" date="2020-08" db="EMBL/GenBank/DDBJ databases">
        <title>Sequencing the genomes of 1000 actinobacteria strains.</title>
        <authorList>
            <person name="Klenk H.-P."/>
        </authorList>
    </citation>
    <scope>NUCLEOTIDE SEQUENCE [LARGE SCALE GENOMIC DNA]</scope>
    <source>
        <strain evidence="2 3">DSM 45790</strain>
    </source>
</reference>
<dbReference type="PANTHER" id="PTHR23026:SF123">
    <property type="entry name" value="NAD(P)H NITROREDUCTASE RV3131-RELATED"/>
    <property type="match status" value="1"/>
</dbReference>
<evidence type="ECO:0000313" key="2">
    <source>
        <dbReference type="EMBL" id="MBB5626203.1"/>
    </source>
</evidence>
<dbReference type="AlphaFoldDB" id="A0A7W8Z2Y1"/>
<dbReference type="NCBIfam" id="NF047509">
    <property type="entry name" value="Rv3131_FMN_oxido"/>
    <property type="match status" value="1"/>
</dbReference>
<gene>
    <name evidence="2" type="ORF">BJ981_001902</name>
</gene>